<organism evidence="1 2">
    <name type="scientific">Diplodia seriata</name>
    <dbReference type="NCBI Taxonomy" id="420778"/>
    <lineage>
        <taxon>Eukaryota</taxon>
        <taxon>Fungi</taxon>
        <taxon>Dikarya</taxon>
        <taxon>Ascomycota</taxon>
        <taxon>Pezizomycotina</taxon>
        <taxon>Dothideomycetes</taxon>
        <taxon>Dothideomycetes incertae sedis</taxon>
        <taxon>Botryosphaeriales</taxon>
        <taxon>Botryosphaeriaceae</taxon>
        <taxon>Diplodia</taxon>
    </lineage>
</organism>
<comment type="caution">
    <text evidence="1">The sequence shown here is derived from an EMBL/GenBank/DDBJ whole genome shotgun (WGS) entry which is preliminary data.</text>
</comment>
<dbReference type="EMBL" id="JAJVCZ030000001">
    <property type="protein sequence ID" value="KAL0264453.1"/>
    <property type="molecule type" value="Genomic_DNA"/>
</dbReference>
<name>A0ABR3CU72_9PEZI</name>
<sequence length="139" mass="15843">MLNEPVFYVHETILKSSNLRRSVKHTESKPKDGRRIKLWTSTETISMISDNDKLSSLLASKIDACHISPETFIKRVVQYCDGVANPLLPVWCTNWVKNHQDELLASEESEGLILKGGRTVKVVADHLTSYQLDLNEKRH</sequence>
<evidence type="ECO:0000313" key="1">
    <source>
        <dbReference type="EMBL" id="KAL0264453.1"/>
    </source>
</evidence>
<keyword evidence="2" id="KW-1185">Reference proteome</keyword>
<evidence type="ECO:0000313" key="2">
    <source>
        <dbReference type="Proteomes" id="UP001430584"/>
    </source>
</evidence>
<dbReference type="Proteomes" id="UP001430584">
    <property type="component" value="Unassembled WGS sequence"/>
</dbReference>
<dbReference type="RefSeq" id="XP_066637193.1">
    <property type="nucleotide sequence ID" value="XM_066771914.1"/>
</dbReference>
<protein>
    <submittedName>
        <fullName evidence="1">Uncharacterized protein</fullName>
    </submittedName>
</protein>
<gene>
    <name evidence="1" type="ORF">SLS55_000403</name>
</gene>
<accession>A0ABR3CU72</accession>
<dbReference type="GeneID" id="92004488"/>
<proteinExistence type="predicted"/>
<reference evidence="1 2" key="1">
    <citation type="submission" date="2024-02" db="EMBL/GenBank/DDBJ databases">
        <title>De novo assembly and annotation of 12 fungi associated with fruit tree decline syndrome in Ontario, Canada.</title>
        <authorList>
            <person name="Sulman M."/>
            <person name="Ellouze W."/>
            <person name="Ilyukhin E."/>
        </authorList>
    </citation>
    <scope>NUCLEOTIDE SEQUENCE [LARGE SCALE GENOMIC DNA]</scope>
    <source>
        <strain evidence="1 2">FDS-637</strain>
    </source>
</reference>